<evidence type="ECO:0000313" key="1">
    <source>
        <dbReference type="EMBL" id="KIQ61677.1"/>
    </source>
</evidence>
<dbReference type="EMBL" id="JXZB01000004">
    <property type="protein sequence ID" value="KIQ61677.1"/>
    <property type="molecule type" value="Genomic_DNA"/>
</dbReference>
<dbReference type="Pfam" id="PF10824">
    <property type="entry name" value="T7SS_ESX_EspC"/>
    <property type="match status" value="1"/>
</dbReference>
<dbReference type="InterPro" id="IPR022536">
    <property type="entry name" value="EspC"/>
</dbReference>
<dbReference type="OrthoDB" id="4290617at2"/>
<dbReference type="RefSeq" id="WP_043913321.1">
    <property type="nucleotide sequence ID" value="NZ_BMRI01000004.1"/>
</dbReference>
<reference evidence="1 2" key="1">
    <citation type="submission" date="2015-02" db="EMBL/GenBank/DDBJ databases">
        <title>Draft genome sequence of Kitasatospora griseola MF730-N6, a bafilomycin, terpentecin and satosporin producer.</title>
        <authorList>
            <person name="Arens J.C."/>
            <person name="Haltli B."/>
            <person name="Kerr R.G."/>
        </authorList>
    </citation>
    <scope>NUCLEOTIDE SEQUENCE [LARGE SCALE GENOMIC DNA]</scope>
    <source>
        <strain evidence="1 2">MF730-N6</strain>
    </source>
</reference>
<sequence length="108" mass="11437">MAGEFTVDPDALRRFARTSAERAERLRAIRAELGGHQLSPSAFGKLPESDETGRDYVERSEAAIDNAGAAADTMDRIAEYADGMAGAYERTDEGIGRTMQAIAGGLGG</sequence>
<organism evidence="1 2">
    <name type="scientific">Kitasatospora griseola</name>
    <name type="common">Streptomyces griseolosporeus</name>
    <dbReference type="NCBI Taxonomy" id="2064"/>
    <lineage>
        <taxon>Bacteria</taxon>
        <taxon>Bacillati</taxon>
        <taxon>Actinomycetota</taxon>
        <taxon>Actinomycetes</taxon>
        <taxon>Kitasatosporales</taxon>
        <taxon>Streptomycetaceae</taxon>
        <taxon>Kitasatospora</taxon>
    </lineage>
</organism>
<comment type="caution">
    <text evidence="1">The sequence shown here is derived from an EMBL/GenBank/DDBJ whole genome shotgun (WGS) entry which is preliminary data.</text>
</comment>
<dbReference type="AlphaFoldDB" id="A0A0D0PMJ1"/>
<protein>
    <recommendedName>
        <fullName evidence="3">PE domain-containing protein</fullName>
    </recommendedName>
</protein>
<dbReference type="GO" id="GO:0009306">
    <property type="term" value="P:protein secretion"/>
    <property type="evidence" value="ECO:0007669"/>
    <property type="project" value="InterPro"/>
</dbReference>
<accession>A0A0D0PMJ1</accession>
<name>A0A0D0PMJ1_KITGR</name>
<evidence type="ECO:0008006" key="3">
    <source>
        <dbReference type="Google" id="ProtNLM"/>
    </source>
</evidence>
<dbReference type="Proteomes" id="UP000032066">
    <property type="component" value="Unassembled WGS sequence"/>
</dbReference>
<dbReference type="PATRIC" id="fig|2064.6.peg.4406"/>
<evidence type="ECO:0000313" key="2">
    <source>
        <dbReference type="Proteomes" id="UP000032066"/>
    </source>
</evidence>
<keyword evidence="2" id="KW-1185">Reference proteome</keyword>
<gene>
    <name evidence="1" type="ORF">TR51_20480</name>
</gene>
<proteinExistence type="predicted"/>